<protein>
    <submittedName>
        <fullName evidence="2">Uncharacterized protein</fullName>
    </submittedName>
</protein>
<gene>
    <name evidence="2" type="ORF">SDRG_05064</name>
</gene>
<dbReference type="OrthoDB" id="10410900at2759"/>
<dbReference type="GeneID" id="19945791"/>
<dbReference type="Proteomes" id="UP000030762">
    <property type="component" value="Unassembled WGS sequence"/>
</dbReference>
<organism evidence="2 3">
    <name type="scientific">Saprolegnia diclina (strain VS20)</name>
    <dbReference type="NCBI Taxonomy" id="1156394"/>
    <lineage>
        <taxon>Eukaryota</taxon>
        <taxon>Sar</taxon>
        <taxon>Stramenopiles</taxon>
        <taxon>Oomycota</taxon>
        <taxon>Saprolegniomycetes</taxon>
        <taxon>Saprolegniales</taxon>
        <taxon>Saprolegniaceae</taxon>
        <taxon>Saprolegnia</taxon>
    </lineage>
</organism>
<dbReference type="InParanoid" id="T0QS18"/>
<dbReference type="OMA" id="QLEIDAW"/>
<evidence type="ECO:0000256" key="1">
    <source>
        <dbReference type="SAM" id="MobiDB-lite"/>
    </source>
</evidence>
<reference evidence="2 3" key="1">
    <citation type="submission" date="2012-04" db="EMBL/GenBank/DDBJ databases">
        <title>The Genome Sequence of Saprolegnia declina VS20.</title>
        <authorList>
            <consortium name="The Broad Institute Genome Sequencing Platform"/>
            <person name="Russ C."/>
            <person name="Nusbaum C."/>
            <person name="Tyler B."/>
            <person name="van West P."/>
            <person name="Dieguez-Uribeondo J."/>
            <person name="de Bruijn I."/>
            <person name="Tripathy S."/>
            <person name="Jiang R."/>
            <person name="Young S.K."/>
            <person name="Zeng Q."/>
            <person name="Gargeya S."/>
            <person name="Fitzgerald M."/>
            <person name="Haas B."/>
            <person name="Abouelleil A."/>
            <person name="Alvarado L."/>
            <person name="Arachchi H.M."/>
            <person name="Berlin A."/>
            <person name="Chapman S.B."/>
            <person name="Goldberg J."/>
            <person name="Griggs A."/>
            <person name="Gujja S."/>
            <person name="Hansen M."/>
            <person name="Howarth C."/>
            <person name="Imamovic A."/>
            <person name="Larimer J."/>
            <person name="McCowen C."/>
            <person name="Montmayeur A."/>
            <person name="Murphy C."/>
            <person name="Neiman D."/>
            <person name="Pearson M."/>
            <person name="Priest M."/>
            <person name="Roberts A."/>
            <person name="Saif S."/>
            <person name="Shea T."/>
            <person name="Sisk P."/>
            <person name="Sykes S."/>
            <person name="Wortman J."/>
            <person name="Nusbaum C."/>
            <person name="Birren B."/>
        </authorList>
    </citation>
    <scope>NUCLEOTIDE SEQUENCE [LARGE SCALE GENOMIC DNA]</scope>
    <source>
        <strain evidence="2 3">VS20</strain>
    </source>
</reference>
<feature type="region of interest" description="Disordered" evidence="1">
    <location>
        <begin position="263"/>
        <end position="339"/>
    </location>
</feature>
<dbReference type="AlphaFoldDB" id="T0QS18"/>
<keyword evidence="3" id="KW-1185">Reference proteome</keyword>
<dbReference type="VEuPathDB" id="FungiDB:SDRG_05064"/>
<dbReference type="RefSeq" id="XP_008608981.1">
    <property type="nucleotide sequence ID" value="XM_008610759.1"/>
</dbReference>
<evidence type="ECO:0000313" key="3">
    <source>
        <dbReference type="Proteomes" id="UP000030762"/>
    </source>
</evidence>
<accession>T0QS18</accession>
<feature type="compositionally biased region" description="Low complexity" evidence="1">
    <location>
        <begin position="291"/>
        <end position="309"/>
    </location>
</feature>
<sequence length="339" mass="37028">MATSRASTGRPSPSIASAIVASATPRGQDLLAIAKSQPETMREATHGEFDPTTLECAIHSLIVSESLAHLSPLGWWLHADALYLERLKISPPLLAAFFHFDFGPRRLSVMHFKLYEQLEIDAWHNTLRSAPSPEGLPVPPTPSTMNDIQQALVGLSMVVRRFGSKALQTLVDSADRAVMYLARECPDVASDLPALVRFLDAKLRAFRVAVLADVVATPMTTTHADVHKDFGVDSPGLGRFISHVLMMRTVSLARELNQVHATAPETTLPKAKSKKKKKSAATIVRKRRPTTKSAKTPVKAAAKATSTTKQQPRRGRIVVVVDQSRGSKRRGRGQRSTVL</sequence>
<name>T0QS18_SAPDV</name>
<feature type="compositionally biased region" description="Basic residues" evidence="1">
    <location>
        <begin position="271"/>
        <end position="290"/>
    </location>
</feature>
<evidence type="ECO:0000313" key="2">
    <source>
        <dbReference type="EMBL" id="EQC37461.1"/>
    </source>
</evidence>
<dbReference type="EMBL" id="JH767144">
    <property type="protein sequence ID" value="EQC37461.1"/>
    <property type="molecule type" value="Genomic_DNA"/>
</dbReference>
<proteinExistence type="predicted"/>